<evidence type="ECO:0000313" key="2">
    <source>
        <dbReference type="Proteomes" id="UP000195781"/>
    </source>
</evidence>
<accession>A0A1Y3XFQ5</accession>
<reference evidence="2" key="1">
    <citation type="submission" date="2017-04" db="EMBL/GenBank/DDBJ databases">
        <title>Function of individual gut microbiota members based on whole genome sequencing of pure cultures obtained from chicken caecum.</title>
        <authorList>
            <person name="Medvecky M."/>
            <person name="Cejkova D."/>
            <person name="Polansky O."/>
            <person name="Karasova D."/>
            <person name="Kubasova T."/>
            <person name="Cizek A."/>
            <person name="Rychlik I."/>
        </authorList>
    </citation>
    <scope>NUCLEOTIDE SEQUENCE [LARGE SCALE GENOMIC DNA]</scope>
    <source>
        <strain evidence="2">An5</strain>
    </source>
</reference>
<comment type="caution">
    <text evidence="1">The sequence shown here is derived from an EMBL/GenBank/DDBJ whole genome shotgun (WGS) entry which is preliminary data.</text>
</comment>
<dbReference type="AlphaFoldDB" id="A0A1Y3XFQ5"/>
<evidence type="ECO:0000313" key="1">
    <source>
        <dbReference type="EMBL" id="OUN84373.1"/>
    </source>
</evidence>
<keyword evidence="2" id="KW-1185">Reference proteome</keyword>
<proteinExistence type="predicted"/>
<sequence length="608" mass="67308">MNITVREGLPASIFRASLIASLLGHTPAQRRNFFGTSFTDKKHPTVGYLNMRELPPWSSTSEAGSLLSITELMTQSLPYLDARNVRPAQAPLTPASPPTSQAEMLAFPNVLVLDGTGFLGGNVRDRLKYLGLFAHASTHLRLVDQLVIITITGDHAFEQLPFSESTLDKCICIDASSAPEQLRMFLLAWERWCAPHDSPRAVVERARGRFQRMCTALDRLGMKLPQAANSSGQDALASRHADAIPRNIASFDIACALVAMQRDGEEPRDTEELCRNLRERIPERAVVDIERVLRAYLMARSFLEPGYSLLRDGDRGASLVDVARMHELIGDRFLNFIASNGAEPVAEHEVARELFFNPDTWKPSMRNLLNIMLENPLLPSMFVLEVDPSTGAETLHLTAERLGLSFLAHEAASTLRRSDRDSLADLLFSYAGCLPPDAWENFIFAVFANLVEQRCAYLVHEALDSLILLLLAIPASGVFAGGKVARRRILSNMLAAYGIRLDPDTLRETAVQEDTALWQRAASEPYVDAVVRASLRYNLRTDGVPPEAWEWWAGCNGTWSESYEFVHPLDAETVAEHVAYLRELLHAPAPACDNAALVLRALGDGEAL</sequence>
<name>A0A1Y3XFQ5_9ACTN</name>
<organism evidence="1 2">
    <name type="scientific">[Collinsella] massiliensis</name>
    <dbReference type="NCBI Taxonomy" id="1232426"/>
    <lineage>
        <taxon>Bacteria</taxon>
        <taxon>Bacillati</taxon>
        <taxon>Actinomycetota</taxon>
        <taxon>Coriobacteriia</taxon>
        <taxon>Coriobacteriales</taxon>
        <taxon>Coriobacteriaceae</taxon>
        <taxon>Enorma</taxon>
    </lineage>
</organism>
<protein>
    <submittedName>
        <fullName evidence="1">Uncharacterized protein</fullName>
    </submittedName>
</protein>
<dbReference type="Proteomes" id="UP000195781">
    <property type="component" value="Unassembled WGS sequence"/>
</dbReference>
<dbReference type="EMBL" id="NFIE01000031">
    <property type="protein sequence ID" value="OUN84373.1"/>
    <property type="molecule type" value="Genomic_DNA"/>
</dbReference>
<gene>
    <name evidence="1" type="ORF">B5G02_09700</name>
</gene>